<dbReference type="Proteomes" id="UP000201058">
    <property type="component" value="Segment"/>
</dbReference>
<dbReference type="GeneID" id="22921772"/>
<protein>
    <submittedName>
        <fullName evidence="1">Uncharacterized protein</fullName>
    </submittedName>
</protein>
<dbReference type="RefSeq" id="YP_009116705.1">
    <property type="nucleotide sequence ID" value="NC_026242.1"/>
</dbReference>
<dbReference type="KEGG" id="vg:22921772"/>
<name>A0A0B4VGM3_9VIRU</name>
<dbReference type="EMBL" id="KM610234">
    <property type="protein sequence ID" value="AJD20118.1"/>
    <property type="molecule type" value="Genomic_DNA"/>
</dbReference>
<sequence length="643" mass="75689">MSSILPSLPILLTEEEENPTLYSTPILPGCEECNVDIKKAEKKKKRKNKNEYDIDIDFDEINPIDNIDDMTKEYIQDKRTDFLYDNLIHDAYGESFITNDDVVNFIKLLKTINVEHVSEIQKIKKDFYNQIGFNKAILFNSLVIFEIDLEALLINHMNNNNNYMQTITKNDLTEHIIIELYQAIQTCDPLMFTKILYYMNEQDDDEPILKDLYVALVDHYKNRTPPSIFSDFMQMKNYYKSMVIKNIKNCDNYSIDAILTPNCGRKLFIQLENYKITDYWLKKVGDNKINSTIIEEIQEIFYRNKHQFTKNTYIFEILYNKIKEVNILIVDCCVLDNQQLVNYTYSERYDIIHKNLEESGDQNLYILVGKFVNLQIITQDTKKFIENNVNQLFDIFINKRNYLIKVDQPLYNNIKYVELDMSNHYKFLIIGSCEIKNKLKYIVATKSIQNEEKLTITGLANISKQSDANINHINTSEQPINNWNFDDEIRYDQHGLFIHNELVSQNNALINYYSDYIIIDVNNYTKTAKSKIAKITISALNVYKSNEYPPSEILDMLTTIDLNENKKKSKKILNNSTDIKIKKTIKKRKKLKLILTKLNNANLYYQLLIKTKLLKLKNSLGNINSILYNLLMKWILSPPTLWI</sequence>
<reference evidence="1 2" key="1">
    <citation type="journal article" date="2015" name="J. Virol.">
        <title>The genome of the nucleopolyhedrosis-causing virus from Tipula oleracea sheds new light on the Nudiviridae family.</title>
        <authorList>
            <person name="Bezier A."/>
            <person name="Theze J."/>
            <person name="Gavory F."/>
            <person name="Gaillard J."/>
            <person name="Poulain J."/>
            <person name="Drezen J.M."/>
            <person name="Herniou E.A."/>
        </authorList>
    </citation>
    <scope>NUCLEOTIDE SEQUENCE [LARGE SCALE GENOMIC DNA]</scope>
    <source>
        <strain evidence="1">35</strain>
    </source>
</reference>
<proteinExistence type="predicted"/>
<gene>
    <name evidence="1" type="ORF">TONV_058</name>
</gene>
<evidence type="ECO:0000313" key="2">
    <source>
        <dbReference type="Proteomes" id="UP000201058"/>
    </source>
</evidence>
<keyword evidence="2" id="KW-1185">Reference proteome</keyword>
<organism evidence="1 2">
    <name type="scientific">Tipula oleracea nudivirus</name>
    <dbReference type="NCBI Taxonomy" id="1546257"/>
    <lineage>
        <taxon>Viruses</taxon>
        <taxon>Viruses incertae sedis</taxon>
        <taxon>Naldaviricetes</taxon>
        <taxon>Lefavirales</taxon>
        <taxon>Nudiviridae</taxon>
        <taxon>Deltanudivirus</taxon>
        <taxon>Deltanudivirus tipoleraceae</taxon>
    </lineage>
</organism>
<accession>A0A0B4VGM3</accession>
<evidence type="ECO:0000313" key="1">
    <source>
        <dbReference type="EMBL" id="AJD20118.1"/>
    </source>
</evidence>